<reference evidence="2 3" key="1">
    <citation type="journal article" date="2020" name="Genomics">
        <title>Complete, high-quality genomes from long-read metagenomic sequencing of two wolf lichen thalli reveals enigmatic genome architecture.</title>
        <authorList>
            <person name="McKenzie S.K."/>
            <person name="Walston R.F."/>
            <person name="Allen J.L."/>
        </authorList>
    </citation>
    <scope>NUCLEOTIDE SEQUENCE [LARGE SCALE GENOMIC DNA]</scope>
    <source>
        <strain evidence="2">WasteWater1</strain>
    </source>
</reference>
<evidence type="ECO:0000313" key="2">
    <source>
        <dbReference type="EMBL" id="KAF6227295.1"/>
    </source>
</evidence>
<dbReference type="Proteomes" id="UP000593566">
    <property type="component" value="Unassembled WGS sequence"/>
</dbReference>
<sequence length="87" mass="9113">MPPISRPPASPGDADADADLARAFQELAKGERTASAMETQLTALERKIDELLATVASADDRGAEVDRASTETIGNVTGAGEDQSERK</sequence>
<dbReference type="AlphaFoldDB" id="A0A8H6CP66"/>
<dbReference type="EMBL" id="JACCJB010000005">
    <property type="protein sequence ID" value="KAF6227295.1"/>
    <property type="molecule type" value="Genomic_DNA"/>
</dbReference>
<accession>A0A8H6CP66</accession>
<organism evidence="2 3">
    <name type="scientific">Letharia lupina</name>
    <dbReference type="NCBI Taxonomy" id="560253"/>
    <lineage>
        <taxon>Eukaryota</taxon>
        <taxon>Fungi</taxon>
        <taxon>Dikarya</taxon>
        <taxon>Ascomycota</taxon>
        <taxon>Pezizomycotina</taxon>
        <taxon>Lecanoromycetes</taxon>
        <taxon>OSLEUM clade</taxon>
        <taxon>Lecanoromycetidae</taxon>
        <taxon>Lecanorales</taxon>
        <taxon>Lecanorineae</taxon>
        <taxon>Parmeliaceae</taxon>
        <taxon>Letharia</taxon>
    </lineage>
</organism>
<comment type="caution">
    <text evidence="2">The sequence shown here is derived from an EMBL/GenBank/DDBJ whole genome shotgun (WGS) entry which is preliminary data.</text>
</comment>
<evidence type="ECO:0000313" key="3">
    <source>
        <dbReference type="Proteomes" id="UP000593566"/>
    </source>
</evidence>
<keyword evidence="3" id="KW-1185">Reference proteome</keyword>
<dbReference type="GeneID" id="59337133"/>
<protein>
    <submittedName>
        <fullName evidence="2">Uncharacterized protein</fullName>
    </submittedName>
</protein>
<feature type="region of interest" description="Disordered" evidence="1">
    <location>
        <begin position="60"/>
        <end position="87"/>
    </location>
</feature>
<feature type="compositionally biased region" description="Basic and acidic residues" evidence="1">
    <location>
        <begin position="60"/>
        <end position="69"/>
    </location>
</feature>
<name>A0A8H6CP66_9LECA</name>
<dbReference type="RefSeq" id="XP_037155603.1">
    <property type="nucleotide sequence ID" value="XM_037299602.1"/>
</dbReference>
<gene>
    <name evidence="2" type="ORF">HO133_008738</name>
</gene>
<evidence type="ECO:0000256" key="1">
    <source>
        <dbReference type="SAM" id="MobiDB-lite"/>
    </source>
</evidence>
<proteinExistence type="predicted"/>